<feature type="transmembrane region" description="Helical" evidence="1">
    <location>
        <begin position="148"/>
        <end position="168"/>
    </location>
</feature>
<dbReference type="Proteomes" id="UP000271783">
    <property type="component" value="Unassembled WGS sequence"/>
</dbReference>
<keyword evidence="1" id="KW-1133">Transmembrane helix</keyword>
<accession>A0A3N5C3D2</accession>
<keyword evidence="3" id="KW-1185">Reference proteome</keyword>
<evidence type="ECO:0000256" key="1">
    <source>
        <dbReference type="SAM" id="Phobius"/>
    </source>
</evidence>
<gene>
    <name evidence="2" type="ORF">EDC42_1436</name>
</gene>
<keyword evidence="1" id="KW-0812">Transmembrane</keyword>
<proteinExistence type="predicted"/>
<dbReference type="AlphaFoldDB" id="A0A3N5C3D2"/>
<protein>
    <submittedName>
        <fullName evidence="2">Uncharacterized protein</fullName>
    </submittedName>
</protein>
<feature type="transmembrane region" description="Helical" evidence="1">
    <location>
        <begin position="188"/>
        <end position="208"/>
    </location>
</feature>
<reference evidence="2 3" key="1">
    <citation type="submission" date="2018-11" db="EMBL/GenBank/DDBJ databases">
        <title>Genomic Encyclopedia of Type Strains, Phase IV (KMG-IV): sequencing the most valuable type-strain genomes for metagenomic binning, comparative biology and taxonomic classification.</title>
        <authorList>
            <person name="Goeker M."/>
        </authorList>
    </citation>
    <scope>NUCLEOTIDE SEQUENCE [LARGE SCALE GENOMIC DNA]</scope>
    <source>
        <strain evidence="2 3">DSM 11977</strain>
    </source>
</reference>
<comment type="caution">
    <text evidence="2">The sequence shown here is derived from an EMBL/GenBank/DDBJ whole genome shotgun (WGS) entry which is preliminary data.</text>
</comment>
<dbReference type="RefSeq" id="WP_069572994.1">
    <property type="nucleotide sequence ID" value="NZ_RKRG01000003.1"/>
</dbReference>
<feature type="transmembrane region" description="Helical" evidence="1">
    <location>
        <begin position="64"/>
        <end position="84"/>
    </location>
</feature>
<feature type="transmembrane region" description="Helical" evidence="1">
    <location>
        <begin position="6"/>
        <end position="26"/>
    </location>
</feature>
<evidence type="ECO:0000313" key="3">
    <source>
        <dbReference type="Proteomes" id="UP000271783"/>
    </source>
</evidence>
<feature type="transmembrane region" description="Helical" evidence="1">
    <location>
        <begin position="91"/>
        <end position="109"/>
    </location>
</feature>
<sequence length="216" mass="24725">MDLIGGYLLVILLLFTANIALILGDYKLDNIKLVALSSICFIVSFILMYASSFLNVSLSFLIDTFSYVFFIIFLALVVVIIKYIKNNNFKHALYLTLVTFLITIFLFASQSNLNVFNIIVYSLFIFIILFVVYQLSKLLHHAKMQYNVITSEYMFLFSIVIFIFALTYDSTKSLNYTSFKAFLILTPTYQLIYVIIAFVVILIIGVFINEIKGGNS</sequence>
<organism evidence="2 3">
    <name type="scientific">Methanobrevibacter gottschalkii DSM 11977</name>
    <dbReference type="NCBI Taxonomy" id="1122229"/>
    <lineage>
        <taxon>Archaea</taxon>
        <taxon>Methanobacteriati</taxon>
        <taxon>Methanobacteriota</taxon>
        <taxon>Methanomada group</taxon>
        <taxon>Methanobacteria</taxon>
        <taxon>Methanobacteriales</taxon>
        <taxon>Methanobacteriaceae</taxon>
        <taxon>Methanobrevibacter</taxon>
    </lineage>
</organism>
<feature type="transmembrane region" description="Helical" evidence="1">
    <location>
        <begin position="33"/>
        <end position="52"/>
    </location>
</feature>
<name>A0A3N5C3D2_9EURY</name>
<evidence type="ECO:0000313" key="2">
    <source>
        <dbReference type="EMBL" id="RPF50781.1"/>
    </source>
</evidence>
<feature type="transmembrane region" description="Helical" evidence="1">
    <location>
        <begin position="115"/>
        <end position="136"/>
    </location>
</feature>
<dbReference type="EMBL" id="RKRG01000003">
    <property type="protein sequence ID" value="RPF50781.1"/>
    <property type="molecule type" value="Genomic_DNA"/>
</dbReference>
<keyword evidence="1" id="KW-0472">Membrane</keyword>